<evidence type="ECO:0000256" key="2">
    <source>
        <dbReference type="ARBA" id="ARBA00007947"/>
    </source>
</evidence>
<accession>I4Z0Y4</accession>
<dbReference type="PANTHER" id="PTHR43584:SF8">
    <property type="entry name" value="N-ACETYLMURAMATE ALPHA-1-PHOSPHATE URIDYLYLTRANSFERASE"/>
    <property type="match status" value="1"/>
</dbReference>
<keyword evidence="3" id="KW-0808">Transferase</keyword>
<evidence type="ECO:0000256" key="1">
    <source>
        <dbReference type="ARBA" id="ARBA00007707"/>
    </source>
</evidence>
<organism evidence="5 6">
    <name type="scientific">Microvirga lotononidis</name>
    <dbReference type="NCBI Taxonomy" id="864069"/>
    <lineage>
        <taxon>Bacteria</taxon>
        <taxon>Pseudomonadati</taxon>
        <taxon>Pseudomonadota</taxon>
        <taxon>Alphaproteobacteria</taxon>
        <taxon>Hyphomicrobiales</taxon>
        <taxon>Methylobacteriaceae</taxon>
        <taxon>Microvirga</taxon>
    </lineage>
</organism>
<dbReference type="EMBL" id="JH660640">
    <property type="protein sequence ID" value="EIM29876.1"/>
    <property type="molecule type" value="Genomic_DNA"/>
</dbReference>
<comment type="similarity">
    <text evidence="2">In the N-terminal section; belongs to the N-acetylglucosamine-1-phosphate uridyltransferase family.</text>
</comment>
<dbReference type="AlphaFoldDB" id="I4Z0Y4"/>
<evidence type="ECO:0000256" key="3">
    <source>
        <dbReference type="ARBA" id="ARBA00022679"/>
    </source>
</evidence>
<dbReference type="eggNOG" id="COG1207">
    <property type="taxonomic scope" value="Bacteria"/>
</dbReference>
<dbReference type="InterPro" id="IPR001451">
    <property type="entry name" value="Hexapep"/>
</dbReference>
<comment type="similarity">
    <text evidence="1">In the C-terminal section; belongs to the transferase hexapeptide repeat family.</text>
</comment>
<keyword evidence="4" id="KW-0012">Acyltransferase</keyword>
<evidence type="ECO:0000313" key="5">
    <source>
        <dbReference type="EMBL" id="EIM29876.1"/>
    </source>
</evidence>
<keyword evidence="6" id="KW-1185">Reference proteome</keyword>
<dbReference type="Pfam" id="PF00132">
    <property type="entry name" value="Hexapep"/>
    <property type="match status" value="1"/>
</dbReference>
<evidence type="ECO:0000313" key="6">
    <source>
        <dbReference type="Proteomes" id="UP000003947"/>
    </source>
</evidence>
<evidence type="ECO:0000256" key="4">
    <source>
        <dbReference type="ARBA" id="ARBA00023315"/>
    </source>
</evidence>
<protein>
    <submittedName>
        <fullName evidence="5">Uncharacterized protein</fullName>
    </submittedName>
</protein>
<dbReference type="InterPro" id="IPR050065">
    <property type="entry name" value="GlmU-like"/>
</dbReference>
<name>I4Z0Y4_9HYPH</name>
<dbReference type="STRING" id="864069.MicloDRAFT_00011960"/>
<dbReference type="Proteomes" id="UP000003947">
    <property type="component" value="Unassembled WGS sequence"/>
</dbReference>
<dbReference type="Gene3D" id="2.160.10.10">
    <property type="entry name" value="Hexapeptide repeat proteins"/>
    <property type="match status" value="1"/>
</dbReference>
<proteinExistence type="inferred from homology"/>
<dbReference type="GO" id="GO:0016779">
    <property type="term" value="F:nucleotidyltransferase activity"/>
    <property type="evidence" value="ECO:0007669"/>
    <property type="project" value="UniProtKB-ARBA"/>
</dbReference>
<dbReference type="PANTHER" id="PTHR43584">
    <property type="entry name" value="NUCLEOTIDYL TRANSFERASE"/>
    <property type="match status" value="1"/>
</dbReference>
<dbReference type="GO" id="GO:0016746">
    <property type="term" value="F:acyltransferase activity"/>
    <property type="evidence" value="ECO:0007669"/>
    <property type="project" value="UniProtKB-KW"/>
</dbReference>
<dbReference type="SUPFAM" id="SSF51161">
    <property type="entry name" value="Trimeric LpxA-like enzymes"/>
    <property type="match status" value="1"/>
</dbReference>
<sequence>MRVVADHIANYATSPLAAFFSWMPWELTAQAVQAVEQLLPGLDAEYELSGNIAVHRTATIENGATLKGPAIIGPGCFLAAGSLVRGGCWLDRNCIIGPGAELKSSFLFAGSRLAHFNFVGDSILGTDVNLEAGSIIANHRNELPDPAIRILYEGTVIETGAVKFGAIVGDACRIGANAVLAPGTILPAGAIVQRLSLIDQQPHT</sequence>
<dbReference type="PATRIC" id="fig|864069.3.peg.1326"/>
<dbReference type="InterPro" id="IPR011004">
    <property type="entry name" value="Trimer_LpxA-like_sf"/>
</dbReference>
<reference evidence="5 6" key="1">
    <citation type="submission" date="2012-02" db="EMBL/GenBank/DDBJ databases">
        <title>Improved High-Quality Draft sequence of Microvirga sp. WSM3557.</title>
        <authorList>
            <consortium name="US DOE Joint Genome Institute"/>
            <person name="Lucas S."/>
            <person name="Han J."/>
            <person name="Lapidus A."/>
            <person name="Cheng J.-F."/>
            <person name="Goodwin L."/>
            <person name="Pitluck S."/>
            <person name="Peters L."/>
            <person name="Zhang X."/>
            <person name="Detter J.C."/>
            <person name="Han C."/>
            <person name="Tapia R."/>
            <person name="Land M."/>
            <person name="Hauser L."/>
            <person name="Kyrpides N."/>
            <person name="Ivanova N."/>
            <person name="Pagani I."/>
            <person name="Brau L."/>
            <person name="Yates R."/>
            <person name="O'Hara G."/>
            <person name="Rui T."/>
            <person name="Howieson J."/>
            <person name="Reeve W."/>
            <person name="Woyke T."/>
        </authorList>
    </citation>
    <scope>NUCLEOTIDE SEQUENCE [LARGE SCALE GENOMIC DNA]</scope>
    <source>
        <strain evidence="5 6">WSM3557</strain>
    </source>
</reference>
<dbReference type="OrthoDB" id="9803036at2"/>
<dbReference type="HOGENOM" id="CLU_086901_1_0_5"/>
<gene>
    <name evidence="5" type="ORF">MicloDRAFT_00011960</name>
</gene>